<evidence type="ECO:0007829" key="4">
    <source>
        <dbReference type="PDB" id="8ABO"/>
    </source>
</evidence>
<keyword evidence="2" id="KW-0503">Monooxygenase</keyword>
<dbReference type="GO" id="GO:0046148">
    <property type="term" value="P:pigment biosynthetic process"/>
    <property type="evidence" value="ECO:0007669"/>
    <property type="project" value="InterPro"/>
</dbReference>
<dbReference type="NCBIfam" id="TIGR04538">
    <property type="entry name" value="P450_cycloAA_1"/>
    <property type="match status" value="1"/>
</dbReference>
<dbReference type="AlphaFoldDB" id="A0AA82WPC6"/>
<feature type="binding site" evidence="4">
    <location>
        <position position="84"/>
    </location>
    <ligand>
        <name>heme b</name>
        <dbReference type="ChEBI" id="CHEBI:60344"/>
    </ligand>
</feature>
<keyword evidence="2 4" id="KW-0479">Metal-binding</keyword>
<accession>A0AA82WPC6</accession>
<reference evidence="4" key="1">
    <citation type="submission" date="2022-07" db="PDB data bank">
        <title>Crystal structure of a staphylococcal orthologue of CYP134A1 (CYPX) in complex with a fragment.</title>
        <authorList>
            <person name="Snee M."/>
            <person name="Katariya M."/>
        </authorList>
    </citation>
    <scope>X-RAY CRYSTALLOGRAPHY (1.97 ANGSTROMS) IN COMPLEX WITH HEME B</scope>
</reference>
<dbReference type="InterPro" id="IPR017972">
    <property type="entry name" value="Cyt_P450_CS"/>
</dbReference>
<name>A0AA82WPC6_9STAP</name>
<proteinExistence type="evidence at protein level"/>
<feature type="binding site" evidence="4">
    <location>
        <position position="349"/>
    </location>
    <ligand>
        <name>heme b</name>
        <dbReference type="ChEBI" id="CHEBI:60344"/>
    </ligand>
</feature>
<evidence type="ECO:0000313" key="3">
    <source>
        <dbReference type="PDB" id="8ABO"/>
    </source>
</evidence>
<dbReference type="PDB" id="8ABO">
    <property type="method" value="X-ray"/>
    <property type="resolution" value="1.97 A"/>
    <property type="chains" value="A=1-400"/>
</dbReference>
<dbReference type="PRINTS" id="PR00359">
    <property type="entry name" value="BP450"/>
</dbReference>
<dbReference type="SMR" id="A0AA82WPC6"/>
<dbReference type="GO" id="GO:0016705">
    <property type="term" value="F:oxidoreductase activity, acting on paired donors, with incorporation or reduction of molecular oxygen"/>
    <property type="evidence" value="ECO:0007669"/>
    <property type="project" value="InterPro"/>
</dbReference>
<dbReference type="Pfam" id="PF00067">
    <property type="entry name" value="p450"/>
    <property type="match status" value="1"/>
</dbReference>
<dbReference type="GO" id="GO:0020037">
    <property type="term" value="F:heme binding"/>
    <property type="evidence" value="ECO:0007669"/>
    <property type="project" value="InterPro"/>
</dbReference>
<dbReference type="PANTHER" id="PTHR46696">
    <property type="entry name" value="P450, PUTATIVE (EUROFUNG)-RELATED"/>
    <property type="match status" value="1"/>
</dbReference>
<feature type="binding site" evidence="4">
    <location>
        <position position="284"/>
    </location>
    <ligand>
        <name>heme b</name>
        <dbReference type="ChEBI" id="CHEBI:60344"/>
    </ligand>
</feature>
<dbReference type="SUPFAM" id="SSF48264">
    <property type="entry name" value="Cytochrome P450"/>
    <property type="match status" value="1"/>
</dbReference>
<dbReference type="InterPro" id="IPR030904">
    <property type="entry name" value="CypX"/>
</dbReference>
<dbReference type="Gene3D" id="1.10.630.10">
    <property type="entry name" value="Cytochrome P450"/>
    <property type="match status" value="1"/>
</dbReference>
<keyword evidence="4" id="KW-0002">3D-structure</keyword>
<keyword evidence="2 4" id="KW-0349">Heme</keyword>
<dbReference type="PANTHER" id="PTHR46696:SF3">
    <property type="entry name" value="PULCHERRIMINIC ACID SYNTHASE"/>
    <property type="match status" value="1"/>
</dbReference>
<dbReference type="GO" id="GO:0005506">
    <property type="term" value="F:iron ion binding"/>
    <property type="evidence" value="ECO:0007669"/>
    <property type="project" value="InterPro"/>
</dbReference>
<dbReference type="InterPro" id="IPR036396">
    <property type="entry name" value="Cyt_P450_sf"/>
</dbReference>
<keyword evidence="2 4" id="KW-0408">Iron</keyword>
<feature type="binding site" evidence="4">
    <location>
        <position position="88"/>
    </location>
    <ligand>
        <name>heme b</name>
        <dbReference type="ChEBI" id="CHEBI:60344"/>
    </ligand>
</feature>
<feature type="binding site" evidence="4">
    <location>
        <position position="351"/>
    </location>
    <ligand>
        <name>heme b</name>
        <dbReference type="ChEBI" id="CHEBI:60344"/>
        <note>axial binding residue</note>
    </ligand>
    <ligandPart>
        <name>Fe</name>
        <dbReference type="ChEBI" id="CHEBI:18248"/>
    </ligandPart>
</feature>
<comment type="similarity">
    <text evidence="1 2">Belongs to the cytochrome P450 family.</text>
</comment>
<dbReference type="GO" id="GO:0004497">
    <property type="term" value="F:monooxygenase activity"/>
    <property type="evidence" value="ECO:0007669"/>
    <property type="project" value="UniProtKB-KW"/>
</dbReference>
<evidence type="ECO:0000256" key="1">
    <source>
        <dbReference type="ARBA" id="ARBA00010617"/>
    </source>
</evidence>
<dbReference type="InterPro" id="IPR001128">
    <property type="entry name" value="Cyt_P450"/>
</dbReference>
<keyword evidence="2" id="KW-0560">Oxidoreductase</keyword>
<protein>
    <submittedName>
        <fullName evidence="3">CYPX</fullName>
    </submittedName>
</protein>
<dbReference type="PROSITE" id="PS00086">
    <property type="entry name" value="CYTOCHROME_P450"/>
    <property type="match status" value="1"/>
</dbReference>
<organism evidence="3">
    <name type="scientific">Staphylococcus</name>
    <dbReference type="NCBI Taxonomy" id="1279"/>
    <lineage>
        <taxon>Bacteria</taxon>
        <taxon>Bacillati</taxon>
        <taxon>Bacillota</taxon>
        <taxon>Bacilli</taxon>
        <taxon>Bacillales</taxon>
        <taxon>Staphylococcaceae</taxon>
    </lineage>
</organism>
<evidence type="ECO:0000256" key="2">
    <source>
        <dbReference type="RuleBase" id="RU000461"/>
    </source>
</evidence>
<dbReference type="InterPro" id="IPR002397">
    <property type="entry name" value="Cyt_P450_B"/>
</dbReference>
<sequence length="400" mass="45913">GSLKVYNSIFDQAYEIDPIPYFNFLRKHDPVHYEESIDAYFVSKYKDVKYILKNNDIFNTKTLAKRAEPVMKDRVLAQMSGQEHKSKKKAILKGMTGKYLENLMPILEKRTNDIINKHIEKKEIDIVNDFGKVFAVQSSMDLLGINLENYEKIREWHNGIAKFITSFNLNDEEIKYSLECSDKLENYLMPLIKDRKKSTKDDLISILLEYKNDENSISDTEILALSLNVLLAATEPVDKTLAYLFYNLLKNPEQFESVKNNPKLIKNAIIETLRYNSPVQLIPRQVSKPFIFNNTELQAGDTVICMIGSANRDPEAYSNPDEFNIHRSSDNKSPFTSHSQNLSFGTGVHTCVGASFSLIQLEMVAILLLKRLKNIKLKTMEITEHGIYTRGPKSMVISFD</sequence>